<evidence type="ECO:0000313" key="2">
    <source>
        <dbReference type="Proteomes" id="UP001732700"/>
    </source>
</evidence>
<dbReference type="EnsemblPlants" id="AVESA.00010b.r2.6CG1146170.1">
    <property type="protein sequence ID" value="AVESA.00010b.r2.6CG1146170.1.CDS.1"/>
    <property type="gene ID" value="AVESA.00010b.r2.6CG1146170"/>
</dbReference>
<protein>
    <submittedName>
        <fullName evidence="1">Uncharacterized protein</fullName>
    </submittedName>
</protein>
<name>A0ACD5ZCV3_AVESA</name>
<reference evidence="1" key="2">
    <citation type="submission" date="2025-09" db="UniProtKB">
        <authorList>
            <consortium name="EnsemblPlants"/>
        </authorList>
    </citation>
    <scope>IDENTIFICATION</scope>
</reference>
<organism evidence="1 2">
    <name type="scientific">Avena sativa</name>
    <name type="common">Oat</name>
    <dbReference type="NCBI Taxonomy" id="4498"/>
    <lineage>
        <taxon>Eukaryota</taxon>
        <taxon>Viridiplantae</taxon>
        <taxon>Streptophyta</taxon>
        <taxon>Embryophyta</taxon>
        <taxon>Tracheophyta</taxon>
        <taxon>Spermatophyta</taxon>
        <taxon>Magnoliopsida</taxon>
        <taxon>Liliopsida</taxon>
        <taxon>Poales</taxon>
        <taxon>Poaceae</taxon>
        <taxon>BOP clade</taxon>
        <taxon>Pooideae</taxon>
        <taxon>Poodae</taxon>
        <taxon>Poeae</taxon>
        <taxon>Poeae Chloroplast Group 1 (Aveneae type)</taxon>
        <taxon>Aveninae</taxon>
        <taxon>Avena</taxon>
    </lineage>
</organism>
<accession>A0ACD5ZCV3</accession>
<sequence>MPKRKRPTLLEDLPEEIIDMILIRLPSKDVGRCRVVSTSWHSATSTPEFMLEHHRGQPSLPIIDGKGRLTNHVVLGAGACSQELWPFLPSEKQRTENRLHAACDGLLIVSRRRRFYIFNPVTRKHALLCQPQGEDVYTNPIGFYRHCPTGEYRMLWVPCPTNRCSEPLSKSHLYVVTVGADEPRRVKVRMPTVSPPSVEQKLLKWLRYSSLDYMPPAHHRGCLHWCPYRASEITGGSGDIIVFDTEAESFRWMHSPAQLCFDSRKLFNMKGMLAFWAGSGAGFTIMDVWVMQDYEAEIWAFQYRIDMSTVEVSQQLYLTSLKKEKKTKKKTPLDSRIEEFTDMVVLNERELLIRSNKKNVLRCDIDGNFLGMVTIGKSQYCMQLTQHRLQESIIPFPYHGLQEEDDEPPFSMVHV</sequence>
<keyword evidence="2" id="KW-1185">Reference proteome</keyword>
<dbReference type="Proteomes" id="UP001732700">
    <property type="component" value="Chromosome 6C"/>
</dbReference>
<reference evidence="1" key="1">
    <citation type="submission" date="2021-05" db="EMBL/GenBank/DDBJ databases">
        <authorList>
            <person name="Scholz U."/>
            <person name="Mascher M."/>
            <person name="Fiebig A."/>
        </authorList>
    </citation>
    <scope>NUCLEOTIDE SEQUENCE [LARGE SCALE GENOMIC DNA]</scope>
</reference>
<proteinExistence type="predicted"/>
<evidence type="ECO:0000313" key="1">
    <source>
        <dbReference type="EnsemblPlants" id="AVESA.00010b.r2.6CG1146170.1.CDS.1"/>
    </source>
</evidence>